<evidence type="ECO:0000256" key="3">
    <source>
        <dbReference type="ARBA" id="ARBA00022692"/>
    </source>
</evidence>
<comment type="subcellular location">
    <subcellularLocation>
        <location evidence="8">Cell membrane</location>
        <topology evidence="8">Multi-pass membrane protein</topology>
    </subcellularLocation>
</comment>
<evidence type="ECO:0000313" key="9">
    <source>
        <dbReference type="EMBL" id="GED23416.1"/>
    </source>
</evidence>
<evidence type="ECO:0000256" key="6">
    <source>
        <dbReference type="ARBA" id="ARBA00023136"/>
    </source>
</evidence>
<keyword evidence="5 8" id="KW-0406">Ion transport</keyword>
<dbReference type="EMBL" id="BJOC01000035">
    <property type="protein sequence ID" value="GED23416.1"/>
    <property type="molecule type" value="Genomic_DNA"/>
</dbReference>
<dbReference type="PANTHER" id="PTHR35529">
    <property type="entry name" value="MANGANESE EFFLUX PUMP MNTP-RELATED"/>
    <property type="match status" value="1"/>
</dbReference>
<evidence type="ECO:0000256" key="8">
    <source>
        <dbReference type="HAMAP-Rule" id="MF_01521"/>
    </source>
</evidence>
<keyword evidence="2 8" id="KW-1003">Cell membrane</keyword>
<keyword evidence="3 8" id="KW-0812">Transmembrane</keyword>
<keyword evidence="4 8" id="KW-1133">Transmembrane helix</keyword>
<dbReference type="GO" id="GO:0005384">
    <property type="term" value="F:manganese ion transmembrane transporter activity"/>
    <property type="evidence" value="ECO:0007669"/>
    <property type="project" value="UniProtKB-UniRule"/>
</dbReference>
<evidence type="ECO:0000256" key="1">
    <source>
        <dbReference type="ARBA" id="ARBA00022448"/>
    </source>
</evidence>
<feature type="transmembrane region" description="Helical" evidence="8">
    <location>
        <begin position="138"/>
        <end position="159"/>
    </location>
</feature>
<evidence type="ECO:0000256" key="2">
    <source>
        <dbReference type="ARBA" id="ARBA00022475"/>
    </source>
</evidence>
<dbReference type="InterPro" id="IPR022929">
    <property type="entry name" value="Put_MntP"/>
</dbReference>
<feature type="transmembrane region" description="Helical" evidence="8">
    <location>
        <begin position="37"/>
        <end position="59"/>
    </location>
</feature>
<keyword evidence="1 8" id="KW-0813">Transport</keyword>
<comment type="caution">
    <text evidence="9">The sequence shown here is derived from an EMBL/GenBank/DDBJ whole genome shotgun (WGS) entry which is preliminary data.</text>
</comment>
<name>A0A4Y4F234_9GAMM</name>
<dbReference type="OrthoDB" id="9811590at2"/>
<dbReference type="Proteomes" id="UP000319812">
    <property type="component" value="Unassembled WGS sequence"/>
</dbReference>
<dbReference type="AlphaFoldDB" id="A0A4Y4F234"/>
<reference evidence="9 10" key="1">
    <citation type="submission" date="2019-06" db="EMBL/GenBank/DDBJ databases">
        <title>Whole genome shotgun sequence of Halomonas halmophila NBRC 15537.</title>
        <authorList>
            <person name="Hosoyama A."/>
            <person name="Uohara A."/>
            <person name="Ohji S."/>
            <person name="Ichikawa N."/>
        </authorList>
    </citation>
    <scope>NUCLEOTIDE SEQUENCE [LARGE SCALE GENOMIC DNA]</scope>
    <source>
        <strain evidence="9 10">NBRC 15537</strain>
    </source>
</reference>
<organism evidence="9 10">
    <name type="scientific">Halomonas halmophila</name>
    <dbReference type="NCBI Taxonomy" id="252"/>
    <lineage>
        <taxon>Bacteria</taxon>
        <taxon>Pseudomonadati</taxon>
        <taxon>Pseudomonadota</taxon>
        <taxon>Gammaproteobacteria</taxon>
        <taxon>Oceanospirillales</taxon>
        <taxon>Halomonadaceae</taxon>
        <taxon>Halomonas</taxon>
    </lineage>
</organism>
<gene>
    <name evidence="8 9" type="primary">mntP</name>
    <name evidence="9" type="ORF">HHA01_23930</name>
</gene>
<feature type="transmembrane region" description="Helical" evidence="8">
    <location>
        <begin position="171"/>
        <end position="193"/>
    </location>
</feature>
<dbReference type="Pfam" id="PF02659">
    <property type="entry name" value="Mntp"/>
    <property type="match status" value="1"/>
</dbReference>
<keyword evidence="7 8" id="KW-0464">Manganese</keyword>
<accession>A0A4Y4F234</accession>
<dbReference type="PANTHER" id="PTHR35529:SF1">
    <property type="entry name" value="MANGANESE EFFLUX PUMP MNTP-RELATED"/>
    <property type="match status" value="1"/>
</dbReference>
<evidence type="ECO:0000256" key="5">
    <source>
        <dbReference type="ARBA" id="ARBA00023065"/>
    </source>
</evidence>
<comment type="similarity">
    <text evidence="8">Belongs to the MntP (TC 9.B.29) family.</text>
</comment>
<evidence type="ECO:0000313" key="10">
    <source>
        <dbReference type="Proteomes" id="UP000319812"/>
    </source>
</evidence>
<feature type="transmembrane region" description="Helical" evidence="8">
    <location>
        <begin position="71"/>
        <end position="90"/>
    </location>
</feature>
<comment type="function">
    <text evidence="8">Probably functions as a manganese efflux pump.</text>
</comment>
<feature type="transmembrane region" description="Helical" evidence="8">
    <location>
        <begin position="110"/>
        <end position="132"/>
    </location>
</feature>
<dbReference type="GO" id="GO:0005886">
    <property type="term" value="C:plasma membrane"/>
    <property type="evidence" value="ECO:0007669"/>
    <property type="project" value="UniProtKB-SubCell"/>
</dbReference>
<dbReference type="HAMAP" id="MF_01521">
    <property type="entry name" value="MntP_pump"/>
    <property type="match status" value="1"/>
</dbReference>
<evidence type="ECO:0000256" key="4">
    <source>
        <dbReference type="ARBA" id="ARBA00022989"/>
    </source>
</evidence>
<evidence type="ECO:0000256" key="7">
    <source>
        <dbReference type="ARBA" id="ARBA00023211"/>
    </source>
</evidence>
<keyword evidence="10" id="KW-1185">Reference proteome</keyword>
<dbReference type="InterPro" id="IPR003810">
    <property type="entry name" value="Mntp/YtaF"/>
</dbReference>
<protein>
    <recommendedName>
        <fullName evidence="8">Putative manganese efflux pump MntP</fullName>
    </recommendedName>
</protein>
<keyword evidence="6 8" id="KW-0472">Membrane</keyword>
<proteinExistence type="inferred from homology"/>
<sequence length="196" mass="20618">MSLYSTMFLAFSMSSDAFVASLTKGASLPRRPSFIEALQTGLIFGTIETITPLLGWALGLSMSQFITAWDHWVAFALLCLLGAHMMHEGLKSHDDTAQETAAPKRQPASLLRLVITAFATSIDALIIGITLAFMEANIVLTSLAIGGATLLMTTLGVMLGRAISTVVGKRAEVLGGLTLCGIGIAILVEHLGLLSG</sequence>